<dbReference type="Proteomes" id="UP001151760">
    <property type="component" value="Unassembled WGS sequence"/>
</dbReference>
<dbReference type="PANTHER" id="PTHR11439:SF496">
    <property type="entry name" value="RNA-DIRECTED DNA POLYMERASE"/>
    <property type="match status" value="1"/>
</dbReference>
<comment type="caution">
    <text evidence="1">The sequence shown here is derived from an EMBL/GenBank/DDBJ whole genome shotgun (WGS) entry which is preliminary data.</text>
</comment>
<accession>A0ABQ5AMV0</accession>
<keyword evidence="2" id="KW-1185">Reference proteome</keyword>
<gene>
    <name evidence="1" type="ORF">Tco_0823553</name>
</gene>
<dbReference type="EMBL" id="BQNB010012345">
    <property type="protein sequence ID" value="GJT02384.1"/>
    <property type="molecule type" value="Genomic_DNA"/>
</dbReference>
<evidence type="ECO:0000313" key="2">
    <source>
        <dbReference type="Proteomes" id="UP001151760"/>
    </source>
</evidence>
<sequence length="285" mass="31718">MVGATKSGAIAPPRWLVAMTREAMAPAMVSCAKERGGLSKSQGPSTLAEVKRMNGIPYASVVGSIMYAVRCTRPDVAFSQNLTSRYQQNPGESHWTAVKNILKYLRNTKDMFLVYGGDSTTKLSVTCYTDASWETDRDDLRSQTGYVFIMNRGVVDWKSSKQITTAMSSTEAEYIAASEAAMTAIWIRKFIFWLGIVPSIDRPMDMYCDNTGAITIADEPGVQKGAKHFRRKYHFIREVIQEGDIRILKVHTDNNLADPFTKPMPCAKHVEHARSIGLRPAGSFM</sequence>
<evidence type="ECO:0000313" key="1">
    <source>
        <dbReference type="EMBL" id="GJT02384.1"/>
    </source>
</evidence>
<protein>
    <submittedName>
        <fullName evidence="1">Retrotransposon protein, putative, ty1-copia subclass</fullName>
    </submittedName>
</protein>
<proteinExistence type="predicted"/>
<reference evidence="1" key="2">
    <citation type="submission" date="2022-01" db="EMBL/GenBank/DDBJ databases">
        <authorList>
            <person name="Yamashiro T."/>
            <person name="Shiraishi A."/>
            <person name="Satake H."/>
            <person name="Nakayama K."/>
        </authorList>
    </citation>
    <scope>NUCLEOTIDE SEQUENCE</scope>
</reference>
<name>A0ABQ5AMV0_9ASTR</name>
<reference evidence="1" key="1">
    <citation type="journal article" date="2022" name="Int. J. Mol. Sci.">
        <title>Draft Genome of Tanacetum Coccineum: Genomic Comparison of Closely Related Tanacetum-Family Plants.</title>
        <authorList>
            <person name="Yamashiro T."/>
            <person name="Shiraishi A."/>
            <person name="Nakayama K."/>
            <person name="Satake H."/>
        </authorList>
    </citation>
    <scope>NUCLEOTIDE SEQUENCE</scope>
</reference>
<organism evidence="1 2">
    <name type="scientific">Tanacetum coccineum</name>
    <dbReference type="NCBI Taxonomy" id="301880"/>
    <lineage>
        <taxon>Eukaryota</taxon>
        <taxon>Viridiplantae</taxon>
        <taxon>Streptophyta</taxon>
        <taxon>Embryophyta</taxon>
        <taxon>Tracheophyta</taxon>
        <taxon>Spermatophyta</taxon>
        <taxon>Magnoliopsida</taxon>
        <taxon>eudicotyledons</taxon>
        <taxon>Gunneridae</taxon>
        <taxon>Pentapetalae</taxon>
        <taxon>asterids</taxon>
        <taxon>campanulids</taxon>
        <taxon>Asterales</taxon>
        <taxon>Asteraceae</taxon>
        <taxon>Asteroideae</taxon>
        <taxon>Anthemideae</taxon>
        <taxon>Anthemidinae</taxon>
        <taxon>Tanacetum</taxon>
    </lineage>
</organism>
<dbReference type="CDD" id="cd09272">
    <property type="entry name" value="RNase_HI_RT_Ty1"/>
    <property type="match status" value="1"/>
</dbReference>
<dbReference type="PANTHER" id="PTHR11439">
    <property type="entry name" value="GAG-POL-RELATED RETROTRANSPOSON"/>
    <property type="match status" value="1"/>
</dbReference>